<organism evidence="2 3">
    <name type="scientific">Ascoidea rubescens DSM 1968</name>
    <dbReference type="NCBI Taxonomy" id="1344418"/>
    <lineage>
        <taxon>Eukaryota</taxon>
        <taxon>Fungi</taxon>
        <taxon>Dikarya</taxon>
        <taxon>Ascomycota</taxon>
        <taxon>Saccharomycotina</taxon>
        <taxon>Saccharomycetes</taxon>
        <taxon>Ascoideaceae</taxon>
        <taxon>Ascoidea</taxon>
    </lineage>
</organism>
<protein>
    <submittedName>
        <fullName evidence="2">Uncharacterized protein</fullName>
    </submittedName>
</protein>
<dbReference type="GeneID" id="30968275"/>
<gene>
    <name evidence="2" type="ORF">ASCRUDRAFT_81649</name>
</gene>
<feature type="region of interest" description="Disordered" evidence="1">
    <location>
        <begin position="1"/>
        <end position="95"/>
    </location>
</feature>
<dbReference type="RefSeq" id="XP_020046530.1">
    <property type="nucleotide sequence ID" value="XM_020194639.1"/>
</dbReference>
<keyword evidence="3" id="KW-1185">Reference proteome</keyword>
<accession>A0A1D2VFD4</accession>
<feature type="compositionally biased region" description="Polar residues" evidence="1">
    <location>
        <begin position="81"/>
        <end position="95"/>
    </location>
</feature>
<name>A0A1D2VFD4_9ASCO</name>
<evidence type="ECO:0000313" key="3">
    <source>
        <dbReference type="Proteomes" id="UP000095038"/>
    </source>
</evidence>
<sequence length="147" mass="16611">MTLQTPLSTSSINAKSSLLKMNSLSRTSSRQQNIKSPSKRNNSRPPRPISSGSNFFPITRTNSNISTASLESLESKHLRSRSQSQSPLKQNVNNSTLVLETNVKKFSPRSKSPLKTSNLLNYNRINNNYNSKYQQDYFNDNNNNNNN</sequence>
<evidence type="ECO:0000313" key="2">
    <source>
        <dbReference type="EMBL" id="ODV60223.1"/>
    </source>
</evidence>
<proteinExistence type="predicted"/>
<dbReference type="AlphaFoldDB" id="A0A1D2VFD4"/>
<dbReference type="EMBL" id="KV454483">
    <property type="protein sequence ID" value="ODV60223.1"/>
    <property type="molecule type" value="Genomic_DNA"/>
</dbReference>
<dbReference type="InParanoid" id="A0A1D2VFD4"/>
<dbReference type="Proteomes" id="UP000095038">
    <property type="component" value="Unassembled WGS sequence"/>
</dbReference>
<feature type="compositionally biased region" description="Polar residues" evidence="1">
    <location>
        <begin position="59"/>
        <end position="72"/>
    </location>
</feature>
<reference evidence="3" key="1">
    <citation type="submission" date="2016-05" db="EMBL/GenBank/DDBJ databases">
        <title>Comparative genomics of biotechnologically important yeasts.</title>
        <authorList>
            <consortium name="DOE Joint Genome Institute"/>
            <person name="Riley R."/>
            <person name="Haridas S."/>
            <person name="Wolfe K.H."/>
            <person name="Lopes M.R."/>
            <person name="Hittinger C.T."/>
            <person name="Goker M."/>
            <person name="Salamov A."/>
            <person name="Wisecaver J."/>
            <person name="Long T.M."/>
            <person name="Aerts A.L."/>
            <person name="Barry K."/>
            <person name="Choi C."/>
            <person name="Clum A."/>
            <person name="Coughlan A.Y."/>
            <person name="Deshpande S."/>
            <person name="Douglass A.P."/>
            <person name="Hanson S.J."/>
            <person name="Klenk H.-P."/>
            <person name="Labutti K."/>
            <person name="Lapidus A."/>
            <person name="Lindquist E."/>
            <person name="Lipzen A."/>
            <person name="Meier-Kolthoff J.P."/>
            <person name="Ohm R.A."/>
            <person name="Otillar R.P."/>
            <person name="Pangilinan J."/>
            <person name="Peng Y."/>
            <person name="Rokas A."/>
            <person name="Rosa C.A."/>
            <person name="Scheuner C."/>
            <person name="Sibirny A.A."/>
            <person name="Slot J.C."/>
            <person name="Stielow J.B."/>
            <person name="Sun H."/>
            <person name="Kurtzman C.P."/>
            <person name="Blackwell M."/>
            <person name="Grigoriev I.V."/>
            <person name="Jeffries T.W."/>
        </authorList>
    </citation>
    <scope>NUCLEOTIDE SEQUENCE [LARGE SCALE GENOMIC DNA]</scope>
    <source>
        <strain evidence="3">DSM 1968</strain>
    </source>
</reference>
<feature type="compositionally biased region" description="Low complexity" evidence="1">
    <location>
        <begin position="43"/>
        <end position="54"/>
    </location>
</feature>
<feature type="compositionally biased region" description="Polar residues" evidence="1">
    <location>
        <begin position="1"/>
        <end position="35"/>
    </location>
</feature>
<evidence type="ECO:0000256" key="1">
    <source>
        <dbReference type="SAM" id="MobiDB-lite"/>
    </source>
</evidence>